<dbReference type="SMART" id="SM00382">
    <property type="entry name" value="AAA"/>
    <property type="match status" value="1"/>
</dbReference>
<gene>
    <name evidence="6" type="ORF">H9X80_07700</name>
</gene>
<organism evidence="6 7">
    <name type="scientific">Olsenella profusa</name>
    <dbReference type="NCBI Taxonomy" id="138595"/>
    <lineage>
        <taxon>Bacteria</taxon>
        <taxon>Bacillati</taxon>
        <taxon>Actinomycetota</taxon>
        <taxon>Coriobacteriia</taxon>
        <taxon>Coriobacteriales</taxon>
        <taxon>Atopobiaceae</taxon>
        <taxon>Olsenella</taxon>
    </lineage>
</organism>
<feature type="region of interest" description="Disordered" evidence="4">
    <location>
        <begin position="1"/>
        <end position="21"/>
    </location>
</feature>
<dbReference type="InterPro" id="IPR017871">
    <property type="entry name" value="ABC_transporter-like_CS"/>
</dbReference>
<protein>
    <submittedName>
        <fullName evidence="6">ABC transporter ATP-binding protein</fullName>
    </submittedName>
</protein>
<keyword evidence="2" id="KW-0547">Nucleotide-binding</keyword>
<dbReference type="SUPFAM" id="SSF52540">
    <property type="entry name" value="P-loop containing nucleoside triphosphate hydrolases"/>
    <property type="match status" value="1"/>
</dbReference>
<reference evidence="6 7" key="1">
    <citation type="journal article" date="2021" name="Sci. Rep.">
        <title>The distribution of antibiotic resistance genes in chicken gut microbiota commensals.</title>
        <authorList>
            <person name="Juricova H."/>
            <person name="Matiasovicova J."/>
            <person name="Kubasova T."/>
            <person name="Cejkova D."/>
            <person name="Rychlik I."/>
        </authorList>
    </citation>
    <scope>NUCLEOTIDE SEQUENCE [LARGE SCALE GENOMIC DNA]</scope>
    <source>
        <strain evidence="6 7">An794</strain>
    </source>
</reference>
<keyword evidence="7" id="KW-1185">Reference proteome</keyword>
<proteinExistence type="predicted"/>
<keyword evidence="3 6" id="KW-0067">ATP-binding</keyword>
<dbReference type="Pfam" id="PF00005">
    <property type="entry name" value="ABC_tran"/>
    <property type="match status" value="1"/>
</dbReference>
<dbReference type="PANTHER" id="PTHR42788">
    <property type="entry name" value="TAURINE IMPORT ATP-BINDING PROTEIN-RELATED"/>
    <property type="match status" value="1"/>
</dbReference>
<evidence type="ECO:0000313" key="7">
    <source>
        <dbReference type="Proteomes" id="UP000712527"/>
    </source>
</evidence>
<evidence type="ECO:0000256" key="3">
    <source>
        <dbReference type="ARBA" id="ARBA00022840"/>
    </source>
</evidence>
<evidence type="ECO:0000256" key="2">
    <source>
        <dbReference type="ARBA" id="ARBA00022741"/>
    </source>
</evidence>
<sequence length="258" mass="27108">MSARAEGDVATRAATGAPGARGAAAEAAELGAAARGAAARGAAAFELRDVEKSFGALRVLAGASARFEAGRVHVLTGPSGAGKTTLLRLLAGLERPDVGEVRRAKGLRLAMTFQEDRLLESLTATANVRLPHARLRGRELEAFLARETEALRAVGLPVDRRPVRELSGGQRRRVAILRCVLADADALLFDEPLKGMDEGTVARVMGYVRPLLAGRTVLWVTHDSRELDLLGKPVVWRVDGGRVSPGATSSGGGPSSPR</sequence>
<dbReference type="EMBL" id="JACSNQ010000018">
    <property type="protein sequence ID" value="MBM6775422.1"/>
    <property type="molecule type" value="Genomic_DNA"/>
</dbReference>
<accession>A0ABS2F4D5</accession>
<dbReference type="InterPro" id="IPR003439">
    <property type="entry name" value="ABC_transporter-like_ATP-bd"/>
</dbReference>
<evidence type="ECO:0000259" key="5">
    <source>
        <dbReference type="PROSITE" id="PS50893"/>
    </source>
</evidence>
<dbReference type="Proteomes" id="UP000712527">
    <property type="component" value="Unassembled WGS sequence"/>
</dbReference>
<comment type="caution">
    <text evidence="6">The sequence shown here is derived from an EMBL/GenBank/DDBJ whole genome shotgun (WGS) entry which is preliminary data.</text>
</comment>
<dbReference type="InterPro" id="IPR003593">
    <property type="entry name" value="AAA+_ATPase"/>
</dbReference>
<feature type="domain" description="ABC transporter" evidence="5">
    <location>
        <begin position="45"/>
        <end position="257"/>
    </location>
</feature>
<dbReference type="Gene3D" id="3.40.50.300">
    <property type="entry name" value="P-loop containing nucleotide triphosphate hydrolases"/>
    <property type="match status" value="1"/>
</dbReference>
<dbReference type="PROSITE" id="PS50893">
    <property type="entry name" value="ABC_TRANSPORTER_2"/>
    <property type="match status" value="1"/>
</dbReference>
<dbReference type="PANTHER" id="PTHR42788:SF13">
    <property type="entry name" value="ALIPHATIC SULFONATES IMPORT ATP-BINDING PROTEIN SSUB"/>
    <property type="match status" value="1"/>
</dbReference>
<dbReference type="RefSeq" id="WP_204793759.1">
    <property type="nucleotide sequence ID" value="NZ_JACSNQ010000018.1"/>
</dbReference>
<evidence type="ECO:0000256" key="1">
    <source>
        <dbReference type="ARBA" id="ARBA00022448"/>
    </source>
</evidence>
<evidence type="ECO:0000313" key="6">
    <source>
        <dbReference type="EMBL" id="MBM6775422.1"/>
    </source>
</evidence>
<feature type="compositionally biased region" description="Low complexity" evidence="4">
    <location>
        <begin position="10"/>
        <end position="21"/>
    </location>
</feature>
<dbReference type="PROSITE" id="PS00211">
    <property type="entry name" value="ABC_TRANSPORTER_1"/>
    <property type="match status" value="1"/>
</dbReference>
<keyword evidence="1" id="KW-0813">Transport</keyword>
<dbReference type="GO" id="GO:0005524">
    <property type="term" value="F:ATP binding"/>
    <property type="evidence" value="ECO:0007669"/>
    <property type="project" value="UniProtKB-KW"/>
</dbReference>
<evidence type="ECO:0000256" key="4">
    <source>
        <dbReference type="SAM" id="MobiDB-lite"/>
    </source>
</evidence>
<dbReference type="InterPro" id="IPR027417">
    <property type="entry name" value="P-loop_NTPase"/>
</dbReference>
<dbReference type="InterPro" id="IPR050166">
    <property type="entry name" value="ABC_transporter_ATP-bind"/>
</dbReference>
<name>A0ABS2F4D5_9ACTN</name>